<comment type="caution">
    <text evidence="3">The sequence shown here is derived from an EMBL/GenBank/DDBJ whole genome shotgun (WGS) entry which is preliminary data.</text>
</comment>
<proteinExistence type="predicted"/>
<feature type="compositionally biased region" description="Polar residues" evidence="2">
    <location>
        <begin position="151"/>
        <end position="166"/>
    </location>
</feature>
<feature type="region of interest" description="Disordered" evidence="2">
    <location>
        <begin position="141"/>
        <end position="197"/>
    </location>
</feature>
<dbReference type="EMBL" id="ASPP01020469">
    <property type="protein sequence ID" value="ETO13662.1"/>
    <property type="molecule type" value="Genomic_DNA"/>
</dbReference>
<accession>X6MJN9</accession>
<organism evidence="3 4">
    <name type="scientific">Reticulomyxa filosa</name>
    <dbReference type="NCBI Taxonomy" id="46433"/>
    <lineage>
        <taxon>Eukaryota</taxon>
        <taxon>Sar</taxon>
        <taxon>Rhizaria</taxon>
        <taxon>Retaria</taxon>
        <taxon>Foraminifera</taxon>
        <taxon>Monothalamids</taxon>
        <taxon>Reticulomyxidae</taxon>
        <taxon>Reticulomyxa</taxon>
    </lineage>
</organism>
<dbReference type="CDD" id="cd07307">
    <property type="entry name" value="BAR"/>
    <property type="match status" value="1"/>
</dbReference>
<dbReference type="Proteomes" id="UP000023152">
    <property type="component" value="Unassembled WGS sequence"/>
</dbReference>
<feature type="compositionally biased region" description="Low complexity" evidence="2">
    <location>
        <begin position="167"/>
        <end position="197"/>
    </location>
</feature>
<dbReference type="SUPFAM" id="SSF103657">
    <property type="entry name" value="BAR/IMD domain-like"/>
    <property type="match status" value="1"/>
</dbReference>
<reference evidence="3 4" key="1">
    <citation type="journal article" date="2013" name="Curr. Biol.">
        <title>The Genome of the Foraminiferan Reticulomyxa filosa.</title>
        <authorList>
            <person name="Glockner G."/>
            <person name="Hulsmann N."/>
            <person name="Schleicher M."/>
            <person name="Noegel A.A."/>
            <person name="Eichinger L."/>
            <person name="Gallinger C."/>
            <person name="Pawlowski J."/>
            <person name="Sierra R."/>
            <person name="Euteneuer U."/>
            <person name="Pillet L."/>
            <person name="Moustafa A."/>
            <person name="Platzer M."/>
            <person name="Groth M."/>
            <person name="Szafranski K."/>
            <person name="Schliwa M."/>
        </authorList>
    </citation>
    <scope>NUCLEOTIDE SEQUENCE [LARGE SCALE GENOMIC DNA]</scope>
</reference>
<protein>
    <submittedName>
        <fullName evidence="3">Uncharacterized protein</fullName>
    </submittedName>
</protein>
<dbReference type="AlphaFoldDB" id="X6MJN9"/>
<keyword evidence="1" id="KW-0175">Coiled coil</keyword>
<keyword evidence="4" id="KW-1185">Reference proteome</keyword>
<evidence type="ECO:0000256" key="1">
    <source>
        <dbReference type="SAM" id="Coils"/>
    </source>
</evidence>
<evidence type="ECO:0000256" key="2">
    <source>
        <dbReference type="SAM" id="MobiDB-lite"/>
    </source>
</evidence>
<evidence type="ECO:0000313" key="3">
    <source>
        <dbReference type="EMBL" id="ETO13662.1"/>
    </source>
</evidence>
<sequence>MSEQEYLSQLVNHLVTPLEVFRKEIEVVSALKWKYTDLKTEYDFAVNNLNKANKSETTPEKLQELQQKKTNKENELNQLRKELLEAVQQMENKKNTEILSSVQRYYGALLGYSKQVANIMQKNPIQLIDVGTNSTVISNVTPQDDSKENEALSQPVYSYDTSGNVPQQYATQQYDTQQYDTQQYNTQQYDIQQPQTE</sequence>
<evidence type="ECO:0000313" key="4">
    <source>
        <dbReference type="Proteomes" id="UP000023152"/>
    </source>
</evidence>
<gene>
    <name evidence="3" type="ORF">RFI_23705</name>
</gene>
<name>X6MJN9_RETFI</name>
<dbReference type="InterPro" id="IPR027267">
    <property type="entry name" value="AH/BAR_dom_sf"/>
</dbReference>
<dbReference type="Gene3D" id="1.20.1270.60">
    <property type="entry name" value="Arfaptin homology (AH) domain/BAR domain"/>
    <property type="match status" value="1"/>
</dbReference>
<feature type="coiled-coil region" evidence="1">
    <location>
        <begin position="62"/>
        <end position="96"/>
    </location>
</feature>